<sequence length="180" mass="20360">MGSAGGNQHAQYARERSSEEDIPIIFIGDSQLPIEPPATVSDATLLVENILKLKLQMDVIESKLPLKEVEDIKSLEEKLQCEEAIKIEMGRMFQMIGGTDGGKLVRRALSKVFSDELAAKCSWTGAKNNHKIGELTLISELKNIVQKVFPNTSDYEFERVVKDFFRYAEQRKSRKKQTNQ</sequence>
<dbReference type="EMBL" id="JAPWTJ010000845">
    <property type="protein sequence ID" value="KAJ8975306.1"/>
    <property type="molecule type" value="Genomic_DNA"/>
</dbReference>
<evidence type="ECO:0000313" key="3">
    <source>
        <dbReference type="Proteomes" id="UP001162164"/>
    </source>
</evidence>
<proteinExistence type="predicted"/>
<dbReference type="Proteomes" id="UP001162164">
    <property type="component" value="Unassembled WGS sequence"/>
</dbReference>
<dbReference type="PANTHER" id="PTHR34153">
    <property type="entry name" value="SI:CH211-262H13.3-RELATED-RELATED"/>
    <property type="match status" value="1"/>
</dbReference>
<evidence type="ECO:0000259" key="1">
    <source>
        <dbReference type="PROSITE" id="PS51457"/>
    </source>
</evidence>
<evidence type="ECO:0000313" key="2">
    <source>
        <dbReference type="EMBL" id="KAJ8975306.1"/>
    </source>
</evidence>
<dbReference type="InterPro" id="IPR018379">
    <property type="entry name" value="BEN_domain"/>
</dbReference>
<dbReference type="PANTHER" id="PTHR34153:SF2">
    <property type="entry name" value="SI:CH211-262H13.3-RELATED"/>
    <property type="match status" value="1"/>
</dbReference>
<keyword evidence="3" id="KW-1185">Reference proteome</keyword>
<protein>
    <recommendedName>
        <fullName evidence="1">BEN domain-containing protein</fullName>
    </recommendedName>
</protein>
<gene>
    <name evidence="2" type="ORF">NQ317_014979</name>
</gene>
<name>A0ABQ9JAV1_9CUCU</name>
<comment type="caution">
    <text evidence="2">The sequence shown here is derived from an EMBL/GenBank/DDBJ whole genome shotgun (WGS) entry which is preliminary data.</text>
</comment>
<feature type="domain" description="BEN" evidence="1">
    <location>
        <begin position="56"/>
        <end position="172"/>
    </location>
</feature>
<dbReference type="Pfam" id="PF16064">
    <property type="entry name" value="DUF4806"/>
    <property type="match status" value="1"/>
</dbReference>
<dbReference type="InterPro" id="IPR032071">
    <property type="entry name" value="DUF4806"/>
</dbReference>
<reference evidence="2" key="1">
    <citation type="journal article" date="2023" name="Insect Mol. Biol.">
        <title>Genome sequencing provides insights into the evolution of gene families encoding plant cell wall-degrading enzymes in longhorned beetles.</title>
        <authorList>
            <person name="Shin N.R."/>
            <person name="Okamura Y."/>
            <person name="Kirsch R."/>
            <person name="Pauchet Y."/>
        </authorList>
    </citation>
    <scope>NUCLEOTIDE SEQUENCE</scope>
    <source>
        <strain evidence="2">MMC_N1</strain>
    </source>
</reference>
<accession>A0ABQ9JAV1</accession>
<dbReference type="PROSITE" id="PS51457">
    <property type="entry name" value="BEN"/>
    <property type="match status" value="1"/>
</dbReference>
<organism evidence="2 3">
    <name type="scientific">Molorchus minor</name>
    <dbReference type="NCBI Taxonomy" id="1323400"/>
    <lineage>
        <taxon>Eukaryota</taxon>
        <taxon>Metazoa</taxon>
        <taxon>Ecdysozoa</taxon>
        <taxon>Arthropoda</taxon>
        <taxon>Hexapoda</taxon>
        <taxon>Insecta</taxon>
        <taxon>Pterygota</taxon>
        <taxon>Neoptera</taxon>
        <taxon>Endopterygota</taxon>
        <taxon>Coleoptera</taxon>
        <taxon>Polyphaga</taxon>
        <taxon>Cucujiformia</taxon>
        <taxon>Chrysomeloidea</taxon>
        <taxon>Cerambycidae</taxon>
        <taxon>Lamiinae</taxon>
        <taxon>Monochamini</taxon>
        <taxon>Molorchus</taxon>
    </lineage>
</organism>